<dbReference type="CDD" id="cd08567">
    <property type="entry name" value="GDPD_SpGDE_like"/>
    <property type="match status" value="1"/>
</dbReference>
<name>A0A857IYE4_9BURK</name>
<dbReference type="GO" id="GO:0006629">
    <property type="term" value="P:lipid metabolic process"/>
    <property type="evidence" value="ECO:0007669"/>
    <property type="project" value="InterPro"/>
</dbReference>
<dbReference type="InterPro" id="IPR030395">
    <property type="entry name" value="GP_PDE_dom"/>
</dbReference>
<feature type="domain" description="GP-PDE" evidence="2">
    <location>
        <begin position="28"/>
        <end position="311"/>
    </location>
</feature>
<dbReference type="PANTHER" id="PTHR46211:SF14">
    <property type="entry name" value="GLYCEROPHOSPHODIESTER PHOSPHODIESTERASE"/>
    <property type="match status" value="1"/>
</dbReference>
<dbReference type="PROSITE" id="PS51704">
    <property type="entry name" value="GP_PDE"/>
    <property type="match status" value="1"/>
</dbReference>
<accession>A0A857IYE4</accession>
<dbReference type="Gene3D" id="3.20.20.190">
    <property type="entry name" value="Phosphatidylinositol (PI) phosphodiesterase"/>
    <property type="match status" value="1"/>
</dbReference>
<evidence type="ECO:0000256" key="1">
    <source>
        <dbReference type="SAM" id="SignalP"/>
    </source>
</evidence>
<organism evidence="3 4">
    <name type="scientific">Xylophilus rhododendri</name>
    <dbReference type="NCBI Taxonomy" id="2697032"/>
    <lineage>
        <taxon>Bacteria</taxon>
        <taxon>Pseudomonadati</taxon>
        <taxon>Pseudomonadota</taxon>
        <taxon>Betaproteobacteria</taxon>
        <taxon>Burkholderiales</taxon>
        <taxon>Xylophilus</taxon>
    </lineage>
</organism>
<dbReference type="SUPFAM" id="SSF51695">
    <property type="entry name" value="PLC-like phosphodiesterases"/>
    <property type="match status" value="1"/>
</dbReference>
<dbReference type="EMBL" id="CP047650">
    <property type="protein sequence ID" value="QHI96564.1"/>
    <property type="molecule type" value="Genomic_DNA"/>
</dbReference>
<sequence>MKRLLPRRIRTVVLCAPLLLSSSCVLAFDLQGHRGARGLMPENTLAAFEAGASAGVSTLELDIAVTADGIPVISHDPRLNPAFTRDEKGAWIQGQGPAIHALRLDELRRYDVGRLDPGSRYAAGLPRQMPRDGQRIPTLRELLRLLGTPAFAARPLQLNIETKSDPFHPELQPPPEEFVTRIVAVLREAGFERRATLQSFDWRTLAAARRLAPEIPRACLSTPKTLQDPAWTDGRRQADFASAPAMAADAGCAIWSPAFAGLDAAQVNEAHRLGLAVLPWTVNRPEDMKRLIDLGVDGLISDEPDLALPLLREKGLAVAPLPRP</sequence>
<reference evidence="3 4" key="1">
    <citation type="submission" date="2020-01" db="EMBL/GenBank/DDBJ databases">
        <title>Genome sequencing of strain KACC 21265.</title>
        <authorList>
            <person name="Heo J."/>
            <person name="Kim S.-J."/>
            <person name="Kim J.-S."/>
            <person name="Hong S.-B."/>
            <person name="Kwon S.-W."/>
        </authorList>
    </citation>
    <scope>NUCLEOTIDE SEQUENCE [LARGE SCALE GENOMIC DNA]</scope>
    <source>
        <strain evidence="3 4">KACC 21265</strain>
    </source>
</reference>
<evidence type="ECO:0000313" key="3">
    <source>
        <dbReference type="EMBL" id="QHI96564.1"/>
    </source>
</evidence>
<dbReference type="KEGG" id="xyk:GT347_00260"/>
<evidence type="ECO:0000259" key="2">
    <source>
        <dbReference type="PROSITE" id="PS51704"/>
    </source>
</evidence>
<dbReference type="Proteomes" id="UP000464787">
    <property type="component" value="Chromosome"/>
</dbReference>
<dbReference type="PROSITE" id="PS51257">
    <property type="entry name" value="PROKAR_LIPOPROTEIN"/>
    <property type="match status" value="1"/>
</dbReference>
<dbReference type="Pfam" id="PF03009">
    <property type="entry name" value="GDPD"/>
    <property type="match status" value="1"/>
</dbReference>
<keyword evidence="1" id="KW-0732">Signal</keyword>
<gene>
    <name evidence="3" type="ORF">GT347_00260</name>
</gene>
<feature type="signal peptide" evidence="1">
    <location>
        <begin position="1"/>
        <end position="27"/>
    </location>
</feature>
<dbReference type="GO" id="GO:0008081">
    <property type="term" value="F:phosphoric diester hydrolase activity"/>
    <property type="evidence" value="ECO:0007669"/>
    <property type="project" value="InterPro"/>
</dbReference>
<feature type="chain" id="PRO_5032447466" evidence="1">
    <location>
        <begin position="28"/>
        <end position="324"/>
    </location>
</feature>
<evidence type="ECO:0000313" key="4">
    <source>
        <dbReference type="Proteomes" id="UP000464787"/>
    </source>
</evidence>
<dbReference type="AlphaFoldDB" id="A0A857IYE4"/>
<keyword evidence="4" id="KW-1185">Reference proteome</keyword>
<dbReference type="InterPro" id="IPR017946">
    <property type="entry name" value="PLC-like_Pdiesterase_TIM-brl"/>
</dbReference>
<protein>
    <submittedName>
        <fullName evidence="3">Glycerophosphodiester phosphodiesterase</fullName>
    </submittedName>
</protein>
<proteinExistence type="predicted"/>
<dbReference type="PANTHER" id="PTHR46211">
    <property type="entry name" value="GLYCEROPHOSPHORYL DIESTER PHOSPHODIESTERASE"/>
    <property type="match status" value="1"/>
</dbReference>